<sequence>MAPNTRPPSLPLIPHFALELEEKAQLLPELDEILSSTGESSATLDEEDYYRPSHSHSARIHNSIHHRRVFLPSRFPSVSSNAHTTAYTTLPLSPRRYDLVCQPQPLQLPPAQKTVLESWTITYHHPTPRTQLHLRALGITLFRHFDREEGSILSVVPNTHFSQDELAATVAMHKAAVVAHVQEPGRGVMGLGRAEGKARRFCKPRTEGGNNKADGGSRSGGGVGGGGWVNTLYAADLEKRVRKLDWKVQDEIYELLSDRMQSSSNAFRRRDWRVVVLTEVPGGELTDSPTAFEAFEKGRGCFRWAGIRSLRLRMKPAPDMPITEYRLVLRGTETRTNDQGWGYFNRYSKPWREADEKEVGDRRRWSSVTGRSDKHVDF</sequence>
<reference evidence="2" key="2">
    <citation type="submission" date="2023-05" db="EMBL/GenBank/DDBJ databases">
        <authorList>
            <consortium name="Lawrence Berkeley National Laboratory"/>
            <person name="Steindorff A."/>
            <person name="Hensen N."/>
            <person name="Bonometti L."/>
            <person name="Westerberg I."/>
            <person name="Brannstrom I.O."/>
            <person name="Guillou S."/>
            <person name="Cros-Aarteil S."/>
            <person name="Calhoun S."/>
            <person name="Haridas S."/>
            <person name="Kuo A."/>
            <person name="Mondo S."/>
            <person name="Pangilinan J."/>
            <person name="Riley R."/>
            <person name="Labutti K."/>
            <person name="Andreopoulos B."/>
            <person name="Lipzen A."/>
            <person name="Chen C."/>
            <person name="Yanf M."/>
            <person name="Daum C."/>
            <person name="Ng V."/>
            <person name="Clum A."/>
            <person name="Ohm R."/>
            <person name="Martin F."/>
            <person name="Silar P."/>
            <person name="Natvig D."/>
            <person name="Lalanne C."/>
            <person name="Gautier V."/>
            <person name="Ament-Velasquez S.L."/>
            <person name="Kruys A."/>
            <person name="Hutchinson M.I."/>
            <person name="Powell A.J."/>
            <person name="Barry K."/>
            <person name="Miller A.N."/>
            <person name="Grigoriev I.V."/>
            <person name="Debuchy R."/>
            <person name="Gladieux P."/>
            <person name="Thoren M.H."/>
            <person name="Johannesson H."/>
        </authorList>
    </citation>
    <scope>NUCLEOTIDE SEQUENCE</scope>
    <source>
        <strain evidence="2">CBS 731.68</strain>
    </source>
</reference>
<accession>A0AAN6TTV3</accession>
<comment type="caution">
    <text evidence="2">The sequence shown here is derived from an EMBL/GenBank/DDBJ whole genome shotgun (WGS) entry which is preliminary data.</text>
</comment>
<gene>
    <name evidence="2" type="ORF">N657DRAFT_648811</name>
</gene>
<dbReference type="AlphaFoldDB" id="A0AAN6TTV3"/>
<evidence type="ECO:0000256" key="1">
    <source>
        <dbReference type="SAM" id="MobiDB-lite"/>
    </source>
</evidence>
<dbReference type="EMBL" id="MU853237">
    <property type="protein sequence ID" value="KAK4120645.1"/>
    <property type="molecule type" value="Genomic_DNA"/>
</dbReference>
<feature type="region of interest" description="Disordered" evidence="1">
    <location>
        <begin position="356"/>
        <end position="378"/>
    </location>
</feature>
<dbReference type="GeneID" id="87830360"/>
<organism evidence="2 3">
    <name type="scientific">Parathielavia appendiculata</name>
    <dbReference type="NCBI Taxonomy" id="2587402"/>
    <lineage>
        <taxon>Eukaryota</taxon>
        <taxon>Fungi</taxon>
        <taxon>Dikarya</taxon>
        <taxon>Ascomycota</taxon>
        <taxon>Pezizomycotina</taxon>
        <taxon>Sordariomycetes</taxon>
        <taxon>Sordariomycetidae</taxon>
        <taxon>Sordariales</taxon>
        <taxon>Chaetomiaceae</taxon>
        <taxon>Parathielavia</taxon>
    </lineage>
</organism>
<keyword evidence="3" id="KW-1185">Reference proteome</keyword>
<name>A0AAN6TTV3_9PEZI</name>
<dbReference type="RefSeq" id="XP_062644416.1">
    <property type="nucleotide sequence ID" value="XM_062793591.1"/>
</dbReference>
<proteinExistence type="predicted"/>
<evidence type="ECO:0000313" key="3">
    <source>
        <dbReference type="Proteomes" id="UP001302602"/>
    </source>
</evidence>
<feature type="region of interest" description="Disordered" evidence="1">
    <location>
        <begin position="202"/>
        <end position="222"/>
    </location>
</feature>
<reference evidence="2" key="1">
    <citation type="journal article" date="2023" name="Mol. Phylogenet. Evol.">
        <title>Genome-scale phylogeny and comparative genomics of the fungal order Sordariales.</title>
        <authorList>
            <person name="Hensen N."/>
            <person name="Bonometti L."/>
            <person name="Westerberg I."/>
            <person name="Brannstrom I.O."/>
            <person name="Guillou S."/>
            <person name="Cros-Aarteil S."/>
            <person name="Calhoun S."/>
            <person name="Haridas S."/>
            <person name="Kuo A."/>
            <person name="Mondo S."/>
            <person name="Pangilinan J."/>
            <person name="Riley R."/>
            <person name="LaButti K."/>
            <person name="Andreopoulos B."/>
            <person name="Lipzen A."/>
            <person name="Chen C."/>
            <person name="Yan M."/>
            <person name="Daum C."/>
            <person name="Ng V."/>
            <person name="Clum A."/>
            <person name="Steindorff A."/>
            <person name="Ohm R.A."/>
            <person name="Martin F."/>
            <person name="Silar P."/>
            <person name="Natvig D.O."/>
            <person name="Lalanne C."/>
            <person name="Gautier V."/>
            <person name="Ament-Velasquez S.L."/>
            <person name="Kruys A."/>
            <person name="Hutchinson M.I."/>
            <person name="Powell A.J."/>
            <person name="Barry K."/>
            <person name="Miller A.N."/>
            <person name="Grigoriev I.V."/>
            <person name="Debuchy R."/>
            <person name="Gladieux P."/>
            <person name="Hiltunen Thoren M."/>
            <person name="Johannesson H."/>
        </authorList>
    </citation>
    <scope>NUCLEOTIDE SEQUENCE</scope>
    <source>
        <strain evidence="2">CBS 731.68</strain>
    </source>
</reference>
<evidence type="ECO:0000313" key="2">
    <source>
        <dbReference type="EMBL" id="KAK4120645.1"/>
    </source>
</evidence>
<protein>
    <submittedName>
        <fullName evidence="2">Uncharacterized protein</fullName>
    </submittedName>
</protein>
<dbReference type="Proteomes" id="UP001302602">
    <property type="component" value="Unassembled WGS sequence"/>
</dbReference>